<proteinExistence type="predicted"/>
<dbReference type="Pfam" id="PF18029">
    <property type="entry name" value="Glyoxalase_6"/>
    <property type="match status" value="1"/>
</dbReference>
<dbReference type="PANTHER" id="PTHR35908:SF1">
    <property type="entry name" value="CONSERVED PROTEIN"/>
    <property type="match status" value="1"/>
</dbReference>
<dbReference type="Gene3D" id="3.10.180.10">
    <property type="entry name" value="2,3-Dihydroxybiphenyl 1,2-Dioxygenase, domain 1"/>
    <property type="match status" value="1"/>
</dbReference>
<dbReference type="SUPFAM" id="SSF54593">
    <property type="entry name" value="Glyoxalase/Bleomycin resistance protein/Dihydroxybiphenyl dioxygenase"/>
    <property type="match status" value="1"/>
</dbReference>
<evidence type="ECO:0000259" key="1">
    <source>
        <dbReference type="Pfam" id="PF18029"/>
    </source>
</evidence>
<dbReference type="CDD" id="cd06587">
    <property type="entry name" value="VOC"/>
    <property type="match status" value="1"/>
</dbReference>
<dbReference type="InterPro" id="IPR029068">
    <property type="entry name" value="Glyas_Bleomycin-R_OHBP_Dase"/>
</dbReference>
<protein>
    <recommendedName>
        <fullName evidence="1">Glyoxalase-like domain-containing protein</fullName>
    </recommendedName>
</protein>
<feature type="domain" description="Glyoxalase-like" evidence="1">
    <location>
        <begin position="15"/>
        <end position="104"/>
    </location>
</feature>
<gene>
    <name evidence="2" type="ORF">Adu01nite_35920</name>
</gene>
<dbReference type="InterPro" id="IPR041581">
    <property type="entry name" value="Glyoxalase_6"/>
</dbReference>
<organism evidence="2 3">
    <name type="scientific">Paractinoplanes durhamensis</name>
    <dbReference type="NCBI Taxonomy" id="113563"/>
    <lineage>
        <taxon>Bacteria</taxon>
        <taxon>Bacillati</taxon>
        <taxon>Actinomycetota</taxon>
        <taxon>Actinomycetes</taxon>
        <taxon>Micromonosporales</taxon>
        <taxon>Micromonosporaceae</taxon>
        <taxon>Paractinoplanes</taxon>
    </lineage>
</organism>
<dbReference type="Proteomes" id="UP000637628">
    <property type="component" value="Unassembled WGS sequence"/>
</dbReference>
<accession>A0ABQ3YXG0</accession>
<keyword evidence="3" id="KW-1185">Reference proteome</keyword>
<name>A0ABQ3YXG0_9ACTN</name>
<evidence type="ECO:0000313" key="3">
    <source>
        <dbReference type="Proteomes" id="UP000637628"/>
    </source>
</evidence>
<sequence length="110" mass="11746">MLRPAAGRVREDVLGVEVMFESPAFVALKGAGVLLTIQEVPDLPPVSWPDGPIPKQMHLEPAVDDLDAAETAMLAAGARRAGVQPSPERWRVLLDPAGHPFCITTLMPAT</sequence>
<comment type="caution">
    <text evidence="2">The sequence shown here is derived from an EMBL/GenBank/DDBJ whole genome shotgun (WGS) entry which is preliminary data.</text>
</comment>
<reference evidence="2 3" key="1">
    <citation type="submission" date="2021-01" db="EMBL/GenBank/DDBJ databases">
        <title>Whole genome shotgun sequence of Actinoplanes durhamensis NBRC 14914.</title>
        <authorList>
            <person name="Komaki H."/>
            <person name="Tamura T."/>
        </authorList>
    </citation>
    <scope>NUCLEOTIDE SEQUENCE [LARGE SCALE GENOMIC DNA]</scope>
    <source>
        <strain evidence="2 3">NBRC 14914</strain>
    </source>
</reference>
<evidence type="ECO:0000313" key="2">
    <source>
        <dbReference type="EMBL" id="GIE02242.1"/>
    </source>
</evidence>
<dbReference type="EMBL" id="BOML01000030">
    <property type="protein sequence ID" value="GIE02242.1"/>
    <property type="molecule type" value="Genomic_DNA"/>
</dbReference>
<dbReference type="PANTHER" id="PTHR35908">
    <property type="entry name" value="HYPOTHETICAL FUSION PROTEIN"/>
    <property type="match status" value="1"/>
</dbReference>